<gene>
    <name evidence="2" type="ORF">RM590_26140</name>
</gene>
<feature type="region of interest" description="Disordered" evidence="1">
    <location>
        <begin position="54"/>
        <end position="74"/>
    </location>
</feature>
<dbReference type="InterPro" id="IPR026893">
    <property type="entry name" value="Tyr/Ser_Pase_IphP-type"/>
</dbReference>
<proteinExistence type="predicted"/>
<dbReference type="Pfam" id="PF13350">
    <property type="entry name" value="Y_phosphatase3"/>
    <property type="match status" value="1"/>
</dbReference>
<dbReference type="Proteomes" id="UP001183246">
    <property type="component" value="Unassembled WGS sequence"/>
</dbReference>
<sequence>MESSVANGHLAFERPYSFRDLGGYPDPDGGPAVFHRASGKDRTGLLAALRHRLLEPAAEPRPSFPGDPVRSRAG</sequence>
<accession>A0ABU2MWL8</accession>
<keyword evidence="3" id="KW-1185">Reference proteome</keyword>
<organism evidence="2 3">
    <name type="scientific">Streptomyces litchfieldiae</name>
    <dbReference type="NCBI Taxonomy" id="3075543"/>
    <lineage>
        <taxon>Bacteria</taxon>
        <taxon>Bacillati</taxon>
        <taxon>Actinomycetota</taxon>
        <taxon>Actinomycetes</taxon>
        <taxon>Kitasatosporales</taxon>
        <taxon>Streptomycetaceae</taxon>
        <taxon>Streptomyces</taxon>
    </lineage>
</organism>
<comment type="caution">
    <text evidence="2">The sequence shown here is derived from an EMBL/GenBank/DDBJ whole genome shotgun (WGS) entry which is preliminary data.</text>
</comment>
<reference evidence="3" key="1">
    <citation type="submission" date="2023-07" db="EMBL/GenBank/DDBJ databases">
        <title>30 novel species of actinomycetes from the DSMZ collection.</title>
        <authorList>
            <person name="Nouioui I."/>
        </authorList>
    </citation>
    <scope>NUCLEOTIDE SEQUENCE [LARGE SCALE GENOMIC DNA]</scope>
    <source>
        <strain evidence="3">DSM 44938</strain>
    </source>
</reference>
<dbReference type="RefSeq" id="WP_311707180.1">
    <property type="nucleotide sequence ID" value="NZ_JAVREL010000018.1"/>
</dbReference>
<evidence type="ECO:0000313" key="2">
    <source>
        <dbReference type="EMBL" id="MDT0346042.1"/>
    </source>
</evidence>
<protein>
    <submittedName>
        <fullName evidence="2">Tyrosine-protein phosphatase</fullName>
    </submittedName>
</protein>
<evidence type="ECO:0000313" key="3">
    <source>
        <dbReference type="Proteomes" id="UP001183246"/>
    </source>
</evidence>
<evidence type="ECO:0000256" key="1">
    <source>
        <dbReference type="SAM" id="MobiDB-lite"/>
    </source>
</evidence>
<dbReference type="EMBL" id="JAVREL010000018">
    <property type="protein sequence ID" value="MDT0346042.1"/>
    <property type="molecule type" value="Genomic_DNA"/>
</dbReference>
<name>A0ABU2MWL8_9ACTN</name>